<evidence type="ECO:0000313" key="3">
    <source>
        <dbReference type="EMBL" id="KAF7263277.1"/>
    </source>
</evidence>
<proteinExistence type="predicted"/>
<feature type="compositionally biased region" description="Low complexity" evidence="1">
    <location>
        <begin position="32"/>
        <end position="41"/>
    </location>
</feature>
<keyword evidence="4" id="KW-1185">Reference proteome</keyword>
<evidence type="ECO:0000313" key="4">
    <source>
        <dbReference type="Proteomes" id="UP000625711"/>
    </source>
</evidence>
<feature type="region of interest" description="Disordered" evidence="1">
    <location>
        <begin position="1"/>
        <end position="48"/>
    </location>
</feature>
<dbReference type="Proteomes" id="UP000625711">
    <property type="component" value="Unassembled WGS sequence"/>
</dbReference>
<sequence>AVPDLYRSRSPAGYKKHPLGGPGVDRTDPYRRTTSPRGLSRPPRPPGRVIRFGFANTCNPGTVKSGPQGMETLIDGRGGGGVVVIGPGDGG</sequence>
<accession>A0A834HXB5</accession>
<evidence type="ECO:0000256" key="1">
    <source>
        <dbReference type="SAM" id="MobiDB-lite"/>
    </source>
</evidence>
<dbReference type="EMBL" id="JAACXV010022788">
    <property type="protein sequence ID" value="KAF7263242.1"/>
    <property type="molecule type" value="Genomic_DNA"/>
</dbReference>
<protein>
    <submittedName>
        <fullName evidence="3">Uncharacterized protein</fullName>
    </submittedName>
</protein>
<feature type="non-terminal residue" evidence="3">
    <location>
        <position position="1"/>
    </location>
</feature>
<dbReference type="AlphaFoldDB" id="A0A834HXB5"/>
<reference evidence="3" key="1">
    <citation type="submission" date="2020-08" db="EMBL/GenBank/DDBJ databases">
        <title>Genome sequencing and assembly of the red palm weevil Rhynchophorus ferrugineus.</title>
        <authorList>
            <person name="Dias G.B."/>
            <person name="Bergman C.M."/>
            <person name="Manee M."/>
        </authorList>
    </citation>
    <scope>NUCLEOTIDE SEQUENCE</scope>
    <source>
        <strain evidence="3">AA-2017</strain>
        <tissue evidence="3">Whole larva</tissue>
    </source>
</reference>
<comment type="caution">
    <text evidence="3">The sequence shown here is derived from an EMBL/GenBank/DDBJ whole genome shotgun (WGS) entry which is preliminary data.</text>
</comment>
<gene>
    <name evidence="3" type="ORF">GWI33_003155</name>
    <name evidence="2" type="ORF">GWI33_003326</name>
</gene>
<name>A0A834HXB5_RHYFE</name>
<evidence type="ECO:0000313" key="2">
    <source>
        <dbReference type="EMBL" id="KAF7263242.1"/>
    </source>
</evidence>
<organism evidence="3 4">
    <name type="scientific">Rhynchophorus ferrugineus</name>
    <name type="common">Red palm weevil</name>
    <name type="synonym">Curculio ferrugineus</name>
    <dbReference type="NCBI Taxonomy" id="354439"/>
    <lineage>
        <taxon>Eukaryota</taxon>
        <taxon>Metazoa</taxon>
        <taxon>Ecdysozoa</taxon>
        <taxon>Arthropoda</taxon>
        <taxon>Hexapoda</taxon>
        <taxon>Insecta</taxon>
        <taxon>Pterygota</taxon>
        <taxon>Neoptera</taxon>
        <taxon>Endopterygota</taxon>
        <taxon>Coleoptera</taxon>
        <taxon>Polyphaga</taxon>
        <taxon>Cucujiformia</taxon>
        <taxon>Curculionidae</taxon>
        <taxon>Dryophthorinae</taxon>
        <taxon>Rhynchophorus</taxon>
    </lineage>
</organism>
<dbReference type="EMBL" id="JAACXV010022549">
    <property type="protein sequence ID" value="KAF7263277.1"/>
    <property type="molecule type" value="Genomic_DNA"/>
</dbReference>